<dbReference type="KEGG" id="orn:DV701_09790"/>
<evidence type="ECO:0000313" key="2">
    <source>
        <dbReference type="EMBL" id="AXH96371.1"/>
    </source>
</evidence>
<accession>A0A345NMW3</accession>
<dbReference type="OrthoDB" id="4862646at2"/>
<dbReference type="SUPFAM" id="SSF52266">
    <property type="entry name" value="SGNH hydrolase"/>
    <property type="match status" value="1"/>
</dbReference>
<keyword evidence="3" id="KW-1185">Reference proteome</keyword>
<gene>
    <name evidence="2" type="ORF">DV701_09790</name>
</gene>
<sequence length="272" mass="28464">MEIPTKVQNLALVVLCVVAVGASGLAYWSVNRPHPASQNPSAAAPVAPGDSTAGPTGTADPAATTSEGPSATATEAPDGGSASVSEWVDAWSGDADLLVVGDGFSHLPTQWVQLWADRVGRDRPVTIHHWGETADVSFNDPIELSDGAGEPLDVWSASRDGSTIHDAAERYQRFVDASTEPDAVLVSMGLDSGEEDVADGLDELVGQVDEDVPVLIAIGPDDLYDEGVADALLSWAEEYDDRVAVLDLRGEAPDSASAEEWAMAFARALDRS</sequence>
<proteinExistence type="predicted"/>
<evidence type="ECO:0000256" key="1">
    <source>
        <dbReference type="SAM" id="MobiDB-lite"/>
    </source>
</evidence>
<organism evidence="2 3">
    <name type="scientific">Ornithinimicrobium avium</name>
    <dbReference type="NCBI Taxonomy" id="2283195"/>
    <lineage>
        <taxon>Bacteria</taxon>
        <taxon>Bacillati</taxon>
        <taxon>Actinomycetota</taxon>
        <taxon>Actinomycetes</taxon>
        <taxon>Micrococcales</taxon>
        <taxon>Ornithinimicrobiaceae</taxon>
        <taxon>Ornithinimicrobium</taxon>
    </lineage>
</organism>
<name>A0A345NMW3_9MICO</name>
<evidence type="ECO:0008006" key="4">
    <source>
        <dbReference type="Google" id="ProtNLM"/>
    </source>
</evidence>
<dbReference type="Proteomes" id="UP000253790">
    <property type="component" value="Chromosome"/>
</dbReference>
<feature type="region of interest" description="Disordered" evidence="1">
    <location>
        <begin position="35"/>
        <end position="84"/>
    </location>
</feature>
<dbReference type="RefSeq" id="WP_114928136.1">
    <property type="nucleotide sequence ID" value="NZ_CP031229.1"/>
</dbReference>
<protein>
    <recommendedName>
        <fullName evidence="4">SGNH hydrolase-type esterase domain-containing protein</fullName>
    </recommendedName>
</protein>
<evidence type="ECO:0000313" key="3">
    <source>
        <dbReference type="Proteomes" id="UP000253790"/>
    </source>
</evidence>
<dbReference type="EMBL" id="CP031229">
    <property type="protein sequence ID" value="AXH96371.1"/>
    <property type="molecule type" value="Genomic_DNA"/>
</dbReference>
<dbReference type="AlphaFoldDB" id="A0A345NMW3"/>
<feature type="compositionally biased region" description="Low complexity" evidence="1">
    <location>
        <begin position="52"/>
        <end position="65"/>
    </location>
</feature>
<reference evidence="2 3" key="1">
    <citation type="submission" date="2018-07" db="EMBL/GenBank/DDBJ databases">
        <title>Complete genome sequencing of Ornithinimicrobium sp. AMA3305.</title>
        <authorList>
            <person name="Bae J.-W."/>
        </authorList>
    </citation>
    <scope>NUCLEOTIDE SEQUENCE [LARGE SCALE GENOMIC DNA]</scope>
    <source>
        <strain evidence="2 3">AMA3305</strain>
    </source>
</reference>